<keyword evidence="7" id="KW-1185">Reference proteome</keyword>
<dbReference type="Pfam" id="PF02361">
    <property type="entry name" value="CbiQ"/>
    <property type="match status" value="1"/>
</dbReference>
<keyword evidence="2 5" id="KW-0812">Transmembrane</keyword>
<feature type="transmembrane region" description="Helical" evidence="5">
    <location>
        <begin position="94"/>
        <end position="113"/>
    </location>
</feature>
<evidence type="ECO:0000256" key="5">
    <source>
        <dbReference type="SAM" id="Phobius"/>
    </source>
</evidence>
<evidence type="ECO:0000313" key="7">
    <source>
        <dbReference type="Proteomes" id="UP001500729"/>
    </source>
</evidence>
<sequence length="206" mass="21713">MSATASPLGLYEPGSSPLHRLGAGWKFLALLGFAVLVFVLGSPLSLGIATAVAVAGYAVARIPPRRCWQAVRLAVPMLVFVFLLQWWLLGLDNAAVICLRLLAALGAANLFTLTTRVDDLVTAIERGLAPARRIGVRPERVGLLVGLTLQAVAALSTIAAETREAQRARGAGRSVTAFAVPFLVRTLRHADQLGEALAARGVGDED</sequence>
<dbReference type="PANTHER" id="PTHR33514">
    <property type="entry name" value="PROTEIN ABCI12, CHLOROPLASTIC"/>
    <property type="match status" value="1"/>
</dbReference>
<comment type="subcellular location">
    <subcellularLocation>
        <location evidence="1">Membrane</location>
        <topology evidence="1">Multi-pass membrane protein</topology>
    </subcellularLocation>
</comment>
<dbReference type="InterPro" id="IPR003339">
    <property type="entry name" value="ABC/ECF_trnsptr_transmembrane"/>
</dbReference>
<reference evidence="6 7" key="1">
    <citation type="journal article" date="2019" name="Int. J. Syst. Evol. Microbiol.">
        <title>The Global Catalogue of Microorganisms (GCM) 10K type strain sequencing project: providing services to taxonomists for standard genome sequencing and annotation.</title>
        <authorList>
            <consortium name="The Broad Institute Genomics Platform"/>
            <consortium name="The Broad Institute Genome Sequencing Center for Infectious Disease"/>
            <person name="Wu L."/>
            <person name="Ma J."/>
        </authorList>
    </citation>
    <scope>NUCLEOTIDE SEQUENCE [LARGE SCALE GENOMIC DNA]</scope>
    <source>
        <strain evidence="6 7">JCM 10303</strain>
    </source>
</reference>
<evidence type="ECO:0000256" key="1">
    <source>
        <dbReference type="ARBA" id="ARBA00004141"/>
    </source>
</evidence>
<proteinExistence type="predicted"/>
<evidence type="ECO:0000256" key="4">
    <source>
        <dbReference type="ARBA" id="ARBA00023136"/>
    </source>
</evidence>
<gene>
    <name evidence="6" type="ORF">GCM10009533_40020</name>
</gene>
<organism evidence="6 7">
    <name type="scientific">Saccharopolyspora erythraea</name>
    <name type="common">Streptomyces erythraeus</name>
    <dbReference type="NCBI Taxonomy" id="1836"/>
    <lineage>
        <taxon>Bacteria</taxon>
        <taxon>Bacillati</taxon>
        <taxon>Actinomycetota</taxon>
        <taxon>Actinomycetes</taxon>
        <taxon>Pseudonocardiales</taxon>
        <taxon>Pseudonocardiaceae</taxon>
        <taxon>Saccharopolyspora</taxon>
    </lineage>
</organism>
<evidence type="ECO:0000256" key="2">
    <source>
        <dbReference type="ARBA" id="ARBA00022692"/>
    </source>
</evidence>
<dbReference type="Proteomes" id="UP001500729">
    <property type="component" value="Unassembled WGS sequence"/>
</dbReference>
<dbReference type="RefSeq" id="WP_009945483.1">
    <property type="nucleotide sequence ID" value="NZ_BAAAGS010000027.1"/>
</dbReference>
<evidence type="ECO:0000256" key="3">
    <source>
        <dbReference type="ARBA" id="ARBA00022989"/>
    </source>
</evidence>
<keyword evidence="3 5" id="KW-1133">Transmembrane helix</keyword>
<name>A0ABN1D831_SACER</name>
<evidence type="ECO:0000313" key="6">
    <source>
        <dbReference type="EMBL" id="GAA0536796.1"/>
    </source>
</evidence>
<protein>
    <submittedName>
        <fullName evidence="6">Energy-coupling factor transporter transmembrane protein EcfT</fullName>
    </submittedName>
</protein>
<dbReference type="CDD" id="cd16914">
    <property type="entry name" value="EcfT"/>
    <property type="match status" value="1"/>
</dbReference>
<dbReference type="PANTHER" id="PTHR33514:SF13">
    <property type="entry name" value="PROTEIN ABCI12, CHLOROPLASTIC"/>
    <property type="match status" value="1"/>
</dbReference>
<dbReference type="EMBL" id="BAAAGS010000027">
    <property type="protein sequence ID" value="GAA0536796.1"/>
    <property type="molecule type" value="Genomic_DNA"/>
</dbReference>
<accession>A0ABN1D831</accession>
<feature type="transmembrane region" description="Helical" evidence="5">
    <location>
        <begin position="70"/>
        <end position="88"/>
    </location>
</feature>
<comment type="caution">
    <text evidence="6">The sequence shown here is derived from an EMBL/GenBank/DDBJ whole genome shotgun (WGS) entry which is preliminary data.</text>
</comment>
<keyword evidence="4 5" id="KW-0472">Membrane</keyword>
<feature type="transmembrane region" description="Helical" evidence="5">
    <location>
        <begin position="27"/>
        <end position="58"/>
    </location>
</feature>